<dbReference type="Gene3D" id="3.90.640.10">
    <property type="entry name" value="Actin, Chain A, domain 4"/>
    <property type="match status" value="1"/>
</dbReference>
<dbReference type="Proteomes" id="UP001501556">
    <property type="component" value="Unassembled WGS sequence"/>
</dbReference>
<comment type="similarity">
    <text evidence="1 4">Belongs to the heat shock protein 70 family.</text>
</comment>
<dbReference type="Gene3D" id="3.30.420.40">
    <property type="match status" value="2"/>
</dbReference>
<dbReference type="EMBL" id="BAABDI010000026">
    <property type="protein sequence ID" value="GAA3984650.1"/>
    <property type="molecule type" value="Genomic_DNA"/>
</dbReference>
<dbReference type="SUPFAM" id="SSF100920">
    <property type="entry name" value="Heat shock protein 70kD (HSP70), peptide-binding domain"/>
    <property type="match status" value="1"/>
</dbReference>
<dbReference type="PRINTS" id="PR00301">
    <property type="entry name" value="HEATSHOCK70"/>
</dbReference>
<keyword evidence="2 4" id="KW-0547">Nucleotide-binding</keyword>
<dbReference type="InterPro" id="IPR029047">
    <property type="entry name" value="HSP70_peptide-bd_sf"/>
</dbReference>
<evidence type="ECO:0000256" key="1">
    <source>
        <dbReference type="ARBA" id="ARBA00007381"/>
    </source>
</evidence>
<dbReference type="InterPro" id="IPR018181">
    <property type="entry name" value="Heat_shock_70_CS"/>
</dbReference>
<dbReference type="Pfam" id="PF00012">
    <property type="entry name" value="HSP70"/>
    <property type="match status" value="1"/>
</dbReference>
<dbReference type="SUPFAM" id="SSF53067">
    <property type="entry name" value="Actin-like ATPase domain"/>
    <property type="match status" value="2"/>
</dbReference>
<dbReference type="CDD" id="cd24029">
    <property type="entry name" value="ASKHA_NBD_HSP70_DnaK_HscA_HscC"/>
    <property type="match status" value="1"/>
</dbReference>
<organism evidence="5 6">
    <name type="scientific">Hymenobacter antarcticus</name>
    <dbReference type="NCBI Taxonomy" id="486270"/>
    <lineage>
        <taxon>Bacteria</taxon>
        <taxon>Pseudomonadati</taxon>
        <taxon>Bacteroidota</taxon>
        <taxon>Cytophagia</taxon>
        <taxon>Cytophagales</taxon>
        <taxon>Hymenobacteraceae</taxon>
        <taxon>Hymenobacter</taxon>
    </lineage>
</organism>
<sequence length="759" mass="82821">MKKTIGIDLGTTNSVVAFKTKDVEIVRNKEGEENTRSCVALKNDELLVGSHAFNLLKTTPENTILSVKRLMGGAISGDMVSGMKKRSNYYRYGIVPLPGGTDDSVAVLLNGKHYTPEQISAEILKKLKADAEEKLGGEVTHAVITVPAYFTEKQKNATRLAASYAGLKVLRLLAEPTAAAFAYCVDSLKPGEIQTVLVYDFGGGTFDLSVLNLVDRTGIEMGAGGDRWLGGDDMDQALQAYIYRQVEKNYSISSLKKLIDDQPARKRNKILALLREQTEAIKIQLSGTMSASLLLEDLLEDEDGNTIDIDLTVTRSEFEQLIRPFVEKTVTLTEDLLAEMSYTPDMVDTFLLVGGSSCIPLVKQLMSERFGAGKVRSSKKPMLAVAEGAAMLAQSLSETYECPSCGLAVPQSADHCPSCGYDVSSEVKQRGVEEVALTAKHDLFVALTDEDTGAITMDLLFEKQTPLPASKAKSYRTVADQQRILKLEIQTLVEGGQYERQTFGFATIEGSMPANSEFVFDFSLSADEVLSCNVYPKGFSNKARPIPLGRGEYDDAALHRVDSLITEFNNGNHSAQKLDVFTTALVTTLQAADSIGADNSRDPRWAELGYKLSTKFDEITTQEEGNDTDSSVLFAEIMCENYPQLLGGSVVNAMQQLITASKFSGFEAIQARQKLGELTDNYFMLIQLYFLKFAAKLANEAGSTDGSRLRALHDRAVACFEQLDKTGAFAALQEGEPIAEKYFQGGSMGSRISKGIKKA</sequence>
<dbReference type="InterPro" id="IPR013126">
    <property type="entry name" value="Hsp_70_fam"/>
</dbReference>
<reference evidence="6" key="1">
    <citation type="journal article" date="2019" name="Int. J. Syst. Evol. Microbiol.">
        <title>The Global Catalogue of Microorganisms (GCM) 10K type strain sequencing project: providing services to taxonomists for standard genome sequencing and annotation.</title>
        <authorList>
            <consortium name="The Broad Institute Genomics Platform"/>
            <consortium name="The Broad Institute Genome Sequencing Center for Infectious Disease"/>
            <person name="Wu L."/>
            <person name="Ma J."/>
        </authorList>
    </citation>
    <scope>NUCLEOTIDE SEQUENCE [LARGE SCALE GENOMIC DNA]</scope>
    <source>
        <strain evidence="6">JCM 17217</strain>
    </source>
</reference>
<dbReference type="PANTHER" id="PTHR19375">
    <property type="entry name" value="HEAT SHOCK PROTEIN 70KDA"/>
    <property type="match status" value="1"/>
</dbReference>
<comment type="caution">
    <text evidence="5">The sequence shown here is derived from an EMBL/GenBank/DDBJ whole genome shotgun (WGS) entry which is preliminary data.</text>
</comment>
<evidence type="ECO:0000256" key="2">
    <source>
        <dbReference type="ARBA" id="ARBA00022741"/>
    </source>
</evidence>
<gene>
    <name evidence="5" type="primary">dnaK_1</name>
    <name evidence="5" type="ORF">GCM10022407_32070</name>
</gene>
<dbReference type="InterPro" id="IPR043129">
    <property type="entry name" value="ATPase_NBD"/>
</dbReference>
<dbReference type="RefSeq" id="WP_345125926.1">
    <property type="nucleotide sequence ID" value="NZ_BAABDI010000026.1"/>
</dbReference>
<accession>A0ABP7QN93</accession>
<evidence type="ECO:0000313" key="5">
    <source>
        <dbReference type="EMBL" id="GAA3984650.1"/>
    </source>
</evidence>
<keyword evidence="3 4" id="KW-0067">ATP-binding</keyword>
<dbReference type="PROSITE" id="PS00329">
    <property type="entry name" value="HSP70_2"/>
    <property type="match status" value="1"/>
</dbReference>
<name>A0ABP7QN93_9BACT</name>
<keyword evidence="6" id="KW-1185">Reference proteome</keyword>
<proteinExistence type="inferred from homology"/>
<dbReference type="PROSITE" id="PS00297">
    <property type="entry name" value="HSP70_1"/>
    <property type="match status" value="1"/>
</dbReference>
<evidence type="ECO:0000313" key="6">
    <source>
        <dbReference type="Proteomes" id="UP001501556"/>
    </source>
</evidence>
<evidence type="ECO:0000256" key="4">
    <source>
        <dbReference type="RuleBase" id="RU003322"/>
    </source>
</evidence>
<evidence type="ECO:0000256" key="3">
    <source>
        <dbReference type="ARBA" id="ARBA00022840"/>
    </source>
</evidence>
<protein>
    <submittedName>
        <fullName evidence="5">Molecular chaperone DnaK</fullName>
    </submittedName>
</protein>